<accession>A0A699ZU22</accession>
<sequence>MSTFAVPCESTHCMGILEWYCNSSHYMESSPRPTTDCRRRLVTALVVIRERPAANLEYVVLDLKGPSLRATIEQQLQEAGLRVQVLGCEPESKDTITAAQQAIDVAAQLDVLLICSPSSQHISPHALQAEMEQLHALHSMLAEAGKKAVVVYAAQPRHASQRRSLQAAGNATVYSGFGPYTACGPLCQTQVRWLEGMLAILFMALAACAGEWHLKAGVWCVECHANHVNNSLDVLANWLQA</sequence>
<dbReference type="EMBL" id="BLLF01002192">
    <property type="protein sequence ID" value="GFH23099.1"/>
    <property type="molecule type" value="Genomic_DNA"/>
</dbReference>
<name>A0A699ZU22_HAELA</name>
<reference evidence="1 2" key="1">
    <citation type="submission" date="2020-02" db="EMBL/GenBank/DDBJ databases">
        <title>Draft genome sequence of Haematococcus lacustris strain NIES-144.</title>
        <authorList>
            <person name="Morimoto D."/>
            <person name="Nakagawa S."/>
            <person name="Yoshida T."/>
            <person name="Sawayama S."/>
        </authorList>
    </citation>
    <scope>NUCLEOTIDE SEQUENCE [LARGE SCALE GENOMIC DNA]</scope>
    <source>
        <strain evidence="1 2">NIES-144</strain>
    </source>
</reference>
<protein>
    <submittedName>
        <fullName evidence="1">Uncharacterized protein</fullName>
    </submittedName>
</protein>
<dbReference type="PANTHER" id="PTHR35285:SF1">
    <property type="entry name" value="2-C-METHYL-D-ERYTHRITOL 4-PHOSPHATE CYTIDYLYLTRANSFERASE"/>
    <property type="match status" value="1"/>
</dbReference>
<comment type="caution">
    <text evidence="1">The sequence shown here is derived from an EMBL/GenBank/DDBJ whole genome shotgun (WGS) entry which is preliminary data.</text>
</comment>
<dbReference type="Proteomes" id="UP000485058">
    <property type="component" value="Unassembled WGS sequence"/>
</dbReference>
<organism evidence="1 2">
    <name type="scientific">Haematococcus lacustris</name>
    <name type="common">Green alga</name>
    <name type="synonym">Haematococcus pluvialis</name>
    <dbReference type="NCBI Taxonomy" id="44745"/>
    <lineage>
        <taxon>Eukaryota</taxon>
        <taxon>Viridiplantae</taxon>
        <taxon>Chlorophyta</taxon>
        <taxon>core chlorophytes</taxon>
        <taxon>Chlorophyceae</taxon>
        <taxon>CS clade</taxon>
        <taxon>Chlamydomonadales</taxon>
        <taxon>Haematococcaceae</taxon>
        <taxon>Haematococcus</taxon>
    </lineage>
</organism>
<dbReference type="PANTHER" id="PTHR35285">
    <property type="entry name" value="2-C-METHYL-D-ERYTHRITOL 4-PHOSPHATE CYTIDYLYLTRANSFERASE"/>
    <property type="match status" value="1"/>
</dbReference>
<evidence type="ECO:0000313" key="2">
    <source>
        <dbReference type="Proteomes" id="UP000485058"/>
    </source>
</evidence>
<evidence type="ECO:0000313" key="1">
    <source>
        <dbReference type="EMBL" id="GFH23099.1"/>
    </source>
</evidence>
<proteinExistence type="predicted"/>
<dbReference type="AlphaFoldDB" id="A0A699ZU22"/>
<gene>
    <name evidence="1" type="ORF">HaLaN_20658</name>
</gene>
<keyword evidence="2" id="KW-1185">Reference proteome</keyword>